<evidence type="ECO:0000256" key="4">
    <source>
        <dbReference type="ARBA" id="ARBA00022692"/>
    </source>
</evidence>
<accession>A0A9D6Z522</accession>
<evidence type="ECO:0000256" key="3">
    <source>
        <dbReference type="ARBA" id="ARBA00022475"/>
    </source>
</evidence>
<comment type="subcellular location">
    <subcellularLocation>
        <location evidence="1 7">Cell membrane</location>
        <topology evidence="1 7">Multi-pass membrane protein</topology>
    </subcellularLocation>
</comment>
<feature type="domain" description="ABC transmembrane type-1" evidence="8">
    <location>
        <begin position="56"/>
        <end position="238"/>
    </location>
</feature>
<dbReference type="AlphaFoldDB" id="A0A9D6Z522"/>
<keyword evidence="3" id="KW-1003">Cell membrane</keyword>
<evidence type="ECO:0000259" key="8">
    <source>
        <dbReference type="PROSITE" id="PS50928"/>
    </source>
</evidence>
<dbReference type="PANTHER" id="PTHR30151">
    <property type="entry name" value="ALKANE SULFONATE ABC TRANSPORTER-RELATED, MEMBRANE SUBUNIT"/>
    <property type="match status" value="1"/>
</dbReference>
<keyword evidence="5 7" id="KW-1133">Transmembrane helix</keyword>
<gene>
    <name evidence="9" type="ORF">HY912_16685</name>
</gene>
<evidence type="ECO:0000256" key="5">
    <source>
        <dbReference type="ARBA" id="ARBA00022989"/>
    </source>
</evidence>
<keyword evidence="6 7" id="KW-0472">Membrane</keyword>
<dbReference type="Pfam" id="PF00528">
    <property type="entry name" value="BPD_transp_1"/>
    <property type="match status" value="1"/>
</dbReference>
<comment type="similarity">
    <text evidence="7">Belongs to the binding-protein-dependent transport system permease family.</text>
</comment>
<protein>
    <submittedName>
        <fullName evidence="9">ABC transporter permease</fullName>
    </submittedName>
</protein>
<evidence type="ECO:0000256" key="2">
    <source>
        <dbReference type="ARBA" id="ARBA00022448"/>
    </source>
</evidence>
<dbReference type="GO" id="GO:0005886">
    <property type="term" value="C:plasma membrane"/>
    <property type="evidence" value="ECO:0007669"/>
    <property type="project" value="UniProtKB-SubCell"/>
</dbReference>
<proteinExistence type="inferred from homology"/>
<dbReference type="EMBL" id="JACRDE010000435">
    <property type="protein sequence ID" value="MBI5251127.1"/>
    <property type="molecule type" value="Genomic_DNA"/>
</dbReference>
<keyword evidence="2 7" id="KW-0813">Transport</keyword>
<dbReference type="CDD" id="cd06261">
    <property type="entry name" value="TM_PBP2"/>
    <property type="match status" value="1"/>
</dbReference>
<evidence type="ECO:0000313" key="10">
    <source>
        <dbReference type="Proteomes" id="UP000807825"/>
    </source>
</evidence>
<organism evidence="9 10">
    <name type="scientific">Desulfomonile tiedjei</name>
    <dbReference type="NCBI Taxonomy" id="2358"/>
    <lineage>
        <taxon>Bacteria</taxon>
        <taxon>Pseudomonadati</taxon>
        <taxon>Thermodesulfobacteriota</taxon>
        <taxon>Desulfomonilia</taxon>
        <taxon>Desulfomonilales</taxon>
        <taxon>Desulfomonilaceae</taxon>
        <taxon>Desulfomonile</taxon>
    </lineage>
</organism>
<dbReference type="GO" id="GO:0042918">
    <property type="term" value="P:alkanesulfonate transmembrane transport"/>
    <property type="evidence" value="ECO:0007669"/>
    <property type="project" value="UniProtKB-ARBA"/>
</dbReference>
<comment type="caution">
    <text evidence="9">The sequence shown here is derived from an EMBL/GenBank/DDBJ whole genome shotgun (WGS) entry which is preliminary data.</text>
</comment>
<evidence type="ECO:0000256" key="7">
    <source>
        <dbReference type="RuleBase" id="RU363032"/>
    </source>
</evidence>
<dbReference type="PROSITE" id="PS50928">
    <property type="entry name" value="ABC_TM1"/>
    <property type="match status" value="1"/>
</dbReference>
<feature type="transmembrane region" description="Helical" evidence="7">
    <location>
        <begin position="219"/>
        <end position="238"/>
    </location>
</feature>
<dbReference type="Gene3D" id="1.10.3720.10">
    <property type="entry name" value="MetI-like"/>
    <property type="match status" value="1"/>
</dbReference>
<dbReference type="PANTHER" id="PTHR30151:SF0">
    <property type="entry name" value="ABC TRANSPORTER PERMEASE PROTEIN MJ0413-RELATED"/>
    <property type="match status" value="1"/>
</dbReference>
<reference evidence="9" key="1">
    <citation type="submission" date="2020-07" db="EMBL/GenBank/DDBJ databases">
        <title>Huge and variable diversity of episymbiotic CPR bacteria and DPANN archaea in groundwater ecosystems.</title>
        <authorList>
            <person name="He C.Y."/>
            <person name="Keren R."/>
            <person name="Whittaker M."/>
            <person name="Farag I.F."/>
            <person name="Doudna J."/>
            <person name="Cate J.H.D."/>
            <person name="Banfield J.F."/>
        </authorList>
    </citation>
    <scope>NUCLEOTIDE SEQUENCE</scope>
    <source>
        <strain evidence="9">NC_groundwater_1664_Pr3_B-0.1um_52_9</strain>
    </source>
</reference>
<name>A0A9D6Z522_9BACT</name>
<feature type="transmembrane region" description="Helical" evidence="7">
    <location>
        <begin position="105"/>
        <end position="135"/>
    </location>
</feature>
<dbReference type="InterPro" id="IPR035906">
    <property type="entry name" value="MetI-like_sf"/>
</dbReference>
<dbReference type="FunFam" id="1.10.3720.10:FF:000003">
    <property type="entry name" value="Aliphatic sulfonate ABC transporter permease"/>
    <property type="match status" value="1"/>
</dbReference>
<evidence type="ECO:0000256" key="1">
    <source>
        <dbReference type="ARBA" id="ARBA00004651"/>
    </source>
</evidence>
<dbReference type="Proteomes" id="UP000807825">
    <property type="component" value="Unassembled WGS sequence"/>
</dbReference>
<keyword evidence="4 7" id="KW-0812">Transmembrane</keyword>
<evidence type="ECO:0000256" key="6">
    <source>
        <dbReference type="ARBA" id="ARBA00023136"/>
    </source>
</evidence>
<feature type="transmembrane region" description="Helical" evidence="7">
    <location>
        <begin position="63"/>
        <end position="84"/>
    </location>
</feature>
<dbReference type="SUPFAM" id="SSF161098">
    <property type="entry name" value="MetI-like"/>
    <property type="match status" value="1"/>
</dbReference>
<sequence>MWRYLPVLLVLCFWQILCFLGTVPNYVLPSPIEIMEGLGTLLTTGMPPGHLLHNHILYSLYRVGWGFSIACALGIPLGLLMGWFPLFHRVLSPFVELIRPIPPLAWIPIAIVWLGIGIRSAAFIIFLGAFFPLLLNTASGVLSVNPILIDAARTLNATQKDIFFKVLLPGSLPSIFVGMRVGMGVAWMTLVAAEFSGVKDGYGLGFMIMTARDIQKPDQILAGMLIIGMIGFIIDWLFRAWESKIRPSV</sequence>
<dbReference type="InterPro" id="IPR000515">
    <property type="entry name" value="MetI-like"/>
</dbReference>
<evidence type="ECO:0000313" key="9">
    <source>
        <dbReference type="EMBL" id="MBI5251127.1"/>
    </source>
</evidence>